<dbReference type="AlphaFoldDB" id="A0A8B6XCT1"/>
<protein>
    <submittedName>
        <fullName evidence="2">Uncharacterized protein</fullName>
    </submittedName>
</protein>
<accession>A0A8B6XCT1</accession>
<dbReference type="RefSeq" id="WP_169732527.1">
    <property type="nucleotide sequence ID" value="NZ_AXWS01000013.1"/>
</dbReference>
<evidence type="ECO:0000313" key="2">
    <source>
        <dbReference type="RefSeq" id="WP_169732527.1"/>
    </source>
</evidence>
<name>A0A8B6XCT1_9BURK</name>
<evidence type="ECO:0000313" key="1">
    <source>
        <dbReference type="Proteomes" id="UP000675920"/>
    </source>
</evidence>
<sequence length="90" mass="9006">MSASLPSSEIAPTKLKFLALGLGGVAALVGAPAHAQSCTVRQNLVVSNYYFVDLDPDDGIDASGSDRAAACSFSRPAAVILASPSAAARG</sequence>
<reference evidence="2" key="1">
    <citation type="submission" date="2025-08" db="UniProtKB">
        <authorList>
            <consortium name="RefSeq"/>
        </authorList>
    </citation>
    <scope>IDENTIFICATION</scope>
</reference>
<dbReference type="Proteomes" id="UP000675920">
    <property type="component" value="Unplaced"/>
</dbReference>
<organism evidence="1 2">
    <name type="scientific">Derxia gummosa DSM 723</name>
    <dbReference type="NCBI Taxonomy" id="1121388"/>
    <lineage>
        <taxon>Bacteria</taxon>
        <taxon>Pseudomonadati</taxon>
        <taxon>Pseudomonadota</taxon>
        <taxon>Betaproteobacteria</taxon>
        <taxon>Burkholderiales</taxon>
        <taxon>Alcaligenaceae</taxon>
        <taxon>Derxia</taxon>
    </lineage>
</organism>
<proteinExistence type="predicted"/>
<keyword evidence="1" id="KW-1185">Reference proteome</keyword>